<dbReference type="Gene3D" id="3.30.420.10">
    <property type="entry name" value="Ribonuclease H-like superfamily/Ribonuclease H"/>
    <property type="match status" value="1"/>
</dbReference>
<dbReference type="EMBL" id="CAJNOQ010007164">
    <property type="protein sequence ID" value="CAF1159729.1"/>
    <property type="molecule type" value="Genomic_DNA"/>
</dbReference>
<sequence>TLLFWHDETWVNSGEEKHSIWIDNSGHGRLRKRDGQGPRLAISPMLSKDGIHESTVGIWETSKEHNMTSARFVNWISEAVGTLRAENVNSKICIIVDNAPWYNELAEETKMSKRAWVEAQVVQRLNDHQVPYLDIYTKAELLELADAYAPKKVFKTDVAAAKFDVDILRLPVRHCVLNPIELAWAEMKTFIRNNNVTFSLKDVSVWAKAWLTACDM</sequence>
<evidence type="ECO:0000313" key="3">
    <source>
        <dbReference type="EMBL" id="CAF3923220.1"/>
    </source>
</evidence>
<dbReference type="InterPro" id="IPR038717">
    <property type="entry name" value="Tc1-like_DDE_dom"/>
</dbReference>
<feature type="non-terminal residue" evidence="2">
    <location>
        <position position="1"/>
    </location>
</feature>
<dbReference type="Pfam" id="PF13358">
    <property type="entry name" value="DDE_3"/>
    <property type="match status" value="1"/>
</dbReference>
<dbReference type="InterPro" id="IPR036397">
    <property type="entry name" value="RNaseH_sf"/>
</dbReference>
<keyword evidence="4" id="KW-1185">Reference proteome</keyword>
<proteinExistence type="predicted"/>
<accession>A0A814TLF7</accession>
<protein>
    <recommendedName>
        <fullName evidence="1">Tc1-like transposase DDE domain-containing protein</fullName>
    </recommendedName>
</protein>
<dbReference type="AlphaFoldDB" id="A0A814TLF7"/>
<evidence type="ECO:0000313" key="2">
    <source>
        <dbReference type="EMBL" id="CAF1159729.1"/>
    </source>
</evidence>
<organism evidence="2 4">
    <name type="scientific">Didymodactylos carnosus</name>
    <dbReference type="NCBI Taxonomy" id="1234261"/>
    <lineage>
        <taxon>Eukaryota</taxon>
        <taxon>Metazoa</taxon>
        <taxon>Spiralia</taxon>
        <taxon>Gnathifera</taxon>
        <taxon>Rotifera</taxon>
        <taxon>Eurotatoria</taxon>
        <taxon>Bdelloidea</taxon>
        <taxon>Philodinida</taxon>
        <taxon>Philodinidae</taxon>
        <taxon>Didymodactylos</taxon>
    </lineage>
</organism>
<dbReference type="OrthoDB" id="2266637at2759"/>
<dbReference type="EMBL" id="CAJOBC010007164">
    <property type="protein sequence ID" value="CAF3923220.1"/>
    <property type="molecule type" value="Genomic_DNA"/>
</dbReference>
<reference evidence="2" key="1">
    <citation type="submission" date="2021-02" db="EMBL/GenBank/DDBJ databases">
        <authorList>
            <person name="Nowell W R."/>
        </authorList>
    </citation>
    <scope>NUCLEOTIDE SEQUENCE</scope>
</reference>
<gene>
    <name evidence="2" type="ORF">GPM918_LOCUS21614</name>
    <name evidence="3" type="ORF">SRO942_LOCUS21611</name>
</gene>
<dbReference type="Proteomes" id="UP000663829">
    <property type="component" value="Unassembled WGS sequence"/>
</dbReference>
<feature type="domain" description="Tc1-like transposase DDE" evidence="1">
    <location>
        <begin position="3"/>
        <end position="195"/>
    </location>
</feature>
<dbReference type="Proteomes" id="UP000681722">
    <property type="component" value="Unassembled WGS sequence"/>
</dbReference>
<comment type="caution">
    <text evidence="2">The sequence shown here is derived from an EMBL/GenBank/DDBJ whole genome shotgun (WGS) entry which is preliminary data.</text>
</comment>
<evidence type="ECO:0000259" key="1">
    <source>
        <dbReference type="Pfam" id="PF13358"/>
    </source>
</evidence>
<name>A0A814TLF7_9BILA</name>
<dbReference type="PANTHER" id="PTHR33939">
    <property type="entry name" value="PROTEIN CBG22215"/>
    <property type="match status" value="1"/>
</dbReference>
<evidence type="ECO:0000313" key="4">
    <source>
        <dbReference type="Proteomes" id="UP000663829"/>
    </source>
</evidence>
<dbReference type="GO" id="GO:0003676">
    <property type="term" value="F:nucleic acid binding"/>
    <property type="evidence" value="ECO:0007669"/>
    <property type="project" value="InterPro"/>
</dbReference>
<dbReference type="PANTHER" id="PTHR33939:SF1">
    <property type="entry name" value="DUF4371 DOMAIN-CONTAINING PROTEIN"/>
    <property type="match status" value="1"/>
</dbReference>